<dbReference type="GO" id="GO:0019773">
    <property type="term" value="C:proteasome core complex, alpha-subunit complex"/>
    <property type="evidence" value="ECO:0007669"/>
    <property type="project" value="InterPro"/>
</dbReference>
<evidence type="ECO:0000313" key="3">
    <source>
        <dbReference type="EMBL" id="ORD94153.1"/>
    </source>
</evidence>
<reference evidence="3 4" key="1">
    <citation type="journal article" date="2017" name="Environ. Microbiol.">
        <title>Decay of the glycolytic pathway and adaptation to intranuclear parasitism within Enterocytozoonidae microsporidia.</title>
        <authorList>
            <person name="Wiredu Boakye D."/>
            <person name="Jaroenlak P."/>
            <person name="Prachumwat A."/>
            <person name="Williams T.A."/>
            <person name="Bateman K.S."/>
            <person name="Itsathitphaisarn O."/>
            <person name="Sritunyalucksana K."/>
            <person name="Paszkiewicz K.H."/>
            <person name="Moore K.A."/>
            <person name="Stentiford G.D."/>
            <person name="Williams B.A."/>
        </authorList>
    </citation>
    <scope>NUCLEOTIDE SEQUENCE [LARGE SCALE GENOMIC DNA]</scope>
    <source>
        <strain evidence="3 4">GB1</strain>
    </source>
</reference>
<feature type="domain" description="Proteasome alpha-type subunits" evidence="2">
    <location>
        <begin position="3"/>
        <end position="25"/>
    </location>
</feature>
<dbReference type="EMBL" id="LWDP01000030">
    <property type="protein sequence ID" value="ORD94153.1"/>
    <property type="molecule type" value="Genomic_DNA"/>
</dbReference>
<comment type="caution">
    <text evidence="3">The sequence shown here is derived from an EMBL/GenBank/DDBJ whole genome shotgun (WGS) entry which is preliminary data.</text>
</comment>
<keyword evidence="1" id="KW-0647">Proteasome</keyword>
<dbReference type="AlphaFoldDB" id="A0A1Y1S6R3"/>
<dbReference type="InterPro" id="IPR029055">
    <property type="entry name" value="Ntn_hydrolases_N"/>
</dbReference>
<dbReference type="OrthoDB" id="431557at2759"/>
<name>A0A1Y1S6R3_9MICR</name>
<accession>A0A1Y1S6R3</accession>
<keyword evidence="4" id="KW-1185">Reference proteome</keyword>
<dbReference type="PANTHER" id="PTHR11599">
    <property type="entry name" value="PROTEASOME SUBUNIT ALPHA/BETA"/>
    <property type="match status" value="1"/>
</dbReference>
<dbReference type="SUPFAM" id="SSF56235">
    <property type="entry name" value="N-terminal nucleophile aminohydrolases (Ntn hydrolases)"/>
    <property type="match status" value="1"/>
</dbReference>
<evidence type="ECO:0000259" key="2">
    <source>
        <dbReference type="SMART" id="SM00948"/>
    </source>
</evidence>
<dbReference type="InterPro" id="IPR001353">
    <property type="entry name" value="Proteasome_sua/b"/>
</dbReference>
<dbReference type="Proteomes" id="UP000192639">
    <property type="component" value="Unassembled WGS sequence"/>
</dbReference>
<dbReference type="SMART" id="SM00948">
    <property type="entry name" value="Proteasome_A_N"/>
    <property type="match status" value="1"/>
</dbReference>
<dbReference type="VEuPathDB" id="MicrosporidiaDB:ECANGB1_1078"/>
<evidence type="ECO:0000313" key="4">
    <source>
        <dbReference type="Proteomes" id="UP000192639"/>
    </source>
</evidence>
<dbReference type="GO" id="GO:0006511">
    <property type="term" value="P:ubiquitin-dependent protein catabolic process"/>
    <property type="evidence" value="ECO:0007669"/>
    <property type="project" value="InterPro"/>
</dbReference>
<evidence type="ECO:0000256" key="1">
    <source>
        <dbReference type="ARBA" id="ARBA00022942"/>
    </source>
</evidence>
<dbReference type="Pfam" id="PF10584">
    <property type="entry name" value="Proteasome_A_N"/>
    <property type="match status" value="1"/>
</dbReference>
<dbReference type="InterPro" id="IPR000426">
    <property type="entry name" value="Proteasome_asu_N"/>
</dbReference>
<protein>
    <submittedName>
        <fullName evidence="3">PSA7</fullName>
    </submittedName>
</protein>
<sequence>MHFENKMGIFSPDGRLYQVEYAQHASNQGATVCLNVTGDKIHVFYENKQTSVLEVFENKIVPIGKDIYILFSGIKPDSYLVEKVCATEIYMHKMNTAQDITIRGLAGKIAKYKREFTVKMSHRPLGLKTVLFGIENGKGRIFVIESDGNFAEYEKCAVGYKSDKIYDNFKDSGKDASLSALLNVVQKNHKFIKGYEINTNEGIKEIVAEEIKTKLDEMN</sequence>
<dbReference type="Gene3D" id="3.60.20.10">
    <property type="entry name" value="Glutamine Phosphoribosylpyrophosphate, subunit 1, domain 1"/>
    <property type="match status" value="1"/>
</dbReference>
<dbReference type="InterPro" id="IPR050115">
    <property type="entry name" value="Proteasome_alpha"/>
</dbReference>
<gene>
    <name evidence="3" type="primary">PSA7</name>
    <name evidence="3" type="ORF">ECANGB1_1078</name>
</gene>
<organism evidence="3 4">
    <name type="scientific">Enterospora canceri</name>
    <dbReference type="NCBI Taxonomy" id="1081671"/>
    <lineage>
        <taxon>Eukaryota</taxon>
        <taxon>Fungi</taxon>
        <taxon>Fungi incertae sedis</taxon>
        <taxon>Microsporidia</taxon>
        <taxon>Enterocytozoonidae</taxon>
        <taxon>Enterospora</taxon>
    </lineage>
</organism>
<dbReference type="Pfam" id="PF00227">
    <property type="entry name" value="Proteasome"/>
    <property type="match status" value="1"/>
</dbReference>
<proteinExistence type="predicted"/>